<evidence type="ECO:0000259" key="4">
    <source>
        <dbReference type="Pfam" id="PF06276"/>
    </source>
</evidence>
<feature type="domain" description="Aerobactin siderophore biosynthesis IucA/IucC-like C-terminal" evidence="4">
    <location>
        <begin position="428"/>
        <end position="590"/>
    </location>
</feature>
<name>A0A418XXW5_9BURK</name>
<evidence type="ECO:0000256" key="2">
    <source>
        <dbReference type="SAM" id="MobiDB-lite"/>
    </source>
</evidence>
<proteinExistence type="inferred from homology"/>
<comment type="similarity">
    <text evidence="1">Belongs to the IucA/IucC family.</text>
</comment>
<feature type="domain" description="Aerobactin siderophore biosynthesis IucA/IucC N-terminal" evidence="3">
    <location>
        <begin position="168"/>
        <end position="398"/>
    </location>
</feature>
<dbReference type="PANTHER" id="PTHR34384">
    <property type="entry name" value="L-2,3-DIAMINOPROPANOATE--CITRATE LIGASE"/>
    <property type="match status" value="1"/>
</dbReference>
<evidence type="ECO:0000256" key="1">
    <source>
        <dbReference type="ARBA" id="ARBA00007832"/>
    </source>
</evidence>
<dbReference type="OrthoDB" id="495728at2"/>
<sequence length="610" mass="68946">MQITNSMRAHNPERAAQQDAGRRSMETLLNCYCREVAEPHGYVSVGPLFGQNDWPQSVRMALSQAGGSVMHVRLAKTEARLLAVVDHASPTGNYRYHSSFYCKLPARPWTLLEPDSMASLLLRELSLQTDTGFNEELMQQIRDSVGVTAAILQAGCSGPFPASPLQAFIASEQSLTFGHPFHPAPKSRQGVSHEDMLRYSPEMGASFPLHYFAVRREYLLQQSVLAESCDSIVARQAGMVPEKDYALVPTHPWQARYLLGHPEVVRAIRDGRIRDLGPQGEVYFPTSSIRTLFSPGDPYFYKCSLNIRITNCVRKNAIYELEGALQVTRIMRELMPDLRRRFPGMQVMEEPAFMSIDLKLDDRERNREVVEGFGMILREAFQDSLESGVTPLLAGSLFGNHLEGEARLRELLSPLAQGQANPESKAIEDWFSHYVMHTLYPVLYCYFAHGVIFEPHLQNVVIGVKEGAPRQVFLRDFEGVKLLQERYDERQLKDVSARGREALWYSSELGWKRIAYCLFVNNYCEAIAQLGAGNAVLQCRLWEIVRHHLQAFQREHGDAASALRIDGLLNGEALPGKTNMLNRFHMRADRATTYVPVNNPMGRTEARAWS</sequence>
<dbReference type="InterPro" id="IPR037455">
    <property type="entry name" value="LucA/IucC-like"/>
</dbReference>
<gene>
    <name evidence="5" type="ORF">D3872_10210</name>
</gene>
<dbReference type="PANTHER" id="PTHR34384:SF5">
    <property type="entry name" value="L-2,3-DIAMINOPROPANOATE--CITRATE LIGASE"/>
    <property type="match status" value="1"/>
</dbReference>
<dbReference type="Gene3D" id="2.30.30.1240">
    <property type="entry name" value="AscD, thumb domain, four stranded beta-sheet"/>
    <property type="match status" value="1"/>
</dbReference>
<dbReference type="InterPro" id="IPR022770">
    <property type="entry name" value="IucA/IucC-like_C"/>
</dbReference>
<protein>
    <submittedName>
        <fullName evidence="5">Iron transporter</fullName>
    </submittedName>
</protein>
<dbReference type="GO" id="GO:0016881">
    <property type="term" value="F:acid-amino acid ligase activity"/>
    <property type="evidence" value="ECO:0007669"/>
    <property type="project" value="UniProtKB-ARBA"/>
</dbReference>
<keyword evidence="6" id="KW-1185">Reference proteome</keyword>
<dbReference type="InterPro" id="IPR043033">
    <property type="entry name" value="PvsD/AcsD-like_thumb_beta"/>
</dbReference>
<dbReference type="Pfam" id="PF04183">
    <property type="entry name" value="IucA_IucC"/>
    <property type="match status" value="1"/>
</dbReference>
<dbReference type="Gene3D" id="1.10.150.640">
    <property type="entry name" value="AcsD, thumb domain, helical bundle"/>
    <property type="match status" value="1"/>
</dbReference>
<accession>A0A418XXW5</accession>
<organism evidence="5 6">
    <name type="scientific">Massilia cavernae</name>
    <dbReference type="NCBI Taxonomy" id="2320864"/>
    <lineage>
        <taxon>Bacteria</taxon>
        <taxon>Pseudomonadati</taxon>
        <taxon>Pseudomonadota</taxon>
        <taxon>Betaproteobacteria</taxon>
        <taxon>Burkholderiales</taxon>
        <taxon>Oxalobacteraceae</taxon>
        <taxon>Telluria group</taxon>
        <taxon>Massilia</taxon>
    </lineage>
</organism>
<dbReference type="RefSeq" id="WP_119810679.1">
    <property type="nucleotide sequence ID" value="NZ_QYUP01000095.1"/>
</dbReference>
<feature type="region of interest" description="Disordered" evidence="2">
    <location>
        <begin position="1"/>
        <end position="21"/>
    </location>
</feature>
<evidence type="ECO:0000313" key="6">
    <source>
        <dbReference type="Proteomes" id="UP000284006"/>
    </source>
</evidence>
<dbReference type="Gene3D" id="1.10.510.40">
    <property type="match status" value="1"/>
</dbReference>
<dbReference type="GO" id="GO:0019290">
    <property type="term" value="P:siderophore biosynthetic process"/>
    <property type="evidence" value="ECO:0007669"/>
    <property type="project" value="InterPro"/>
</dbReference>
<dbReference type="InterPro" id="IPR007310">
    <property type="entry name" value="Aerobactin_biosyn_IucA/IucC_N"/>
</dbReference>
<evidence type="ECO:0000259" key="3">
    <source>
        <dbReference type="Pfam" id="PF04183"/>
    </source>
</evidence>
<dbReference type="AlphaFoldDB" id="A0A418XXW5"/>
<evidence type="ECO:0000313" key="5">
    <source>
        <dbReference type="EMBL" id="RJG17749.1"/>
    </source>
</evidence>
<dbReference type="Proteomes" id="UP000284006">
    <property type="component" value="Unassembled WGS sequence"/>
</dbReference>
<dbReference type="EMBL" id="QYUP01000095">
    <property type="protein sequence ID" value="RJG17749.1"/>
    <property type="molecule type" value="Genomic_DNA"/>
</dbReference>
<dbReference type="Gene3D" id="6.10.250.3370">
    <property type="match status" value="1"/>
</dbReference>
<dbReference type="Pfam" id="PF06276">
    <property type="entry name" value="FhuF"/>
    <property type="match status" value="1"/>
</dbReference>
<reference evidence="5 6" key="1">
    <citation type="submission" date="2018-09" db="EMBL/GenBank/DDBJ databases">
        <authorList>
            <person name="Zhu H."/>
        </authorList>
    </citation>
    <scope>NUCLEOTIDE SEQUENCE [LARGE SCALE GENOMIC DNA]</scope>
    <source>
        <strain evidence="5 6">K1S02-61</strain>
    </source>
</reference>
<dbReference type="InterPro" id="IPR043032">
    <property type="entry name" value="PvsD/AcsD-like_thumb_helix"/>
</dbReference>
<comment type="caution">
    <text evidence="5">The sequence shown here is derived from an EMBL/GenBank/DDBJ whole genome shotgun (WGS) entry which is preliminary data.</text>
</comment>